<accession>A0A2P5YK98</accession>
<evidence type="ECO:0000313" key="1">
    <source>
        <dbReference type="EMBL" id="PPS16027.1"/>
    </source>
</evidence>
<gene>
    <name evidence="1" type="ORF">GOBAR_AA04548</name>
</gene>
<dbReference type="EMBL" id="KZ663078">
    <property type="protein sequence ID" value="PPS16027.1"/>
    <property type="molecule type" value="Genomic_DNA"/>
</dbReference>
<reference evidence="1 2" key="1">
    <citation type="submission" date="2015-01" db="EMBL/GenBank/DDBJ databases">
        <title>Genome of allotetraploid Gossypium barbadense reveals genomic plasticity and fiber elongation in cotton evolution.</title>
        <authorList>
            <person name="Chen X."/>
            <person name="Liu X."/>
            <person name="Zhao B."/>
            <person name="Zheng H."/>
            <person name="Hu Y."/>
            <person name="Lu G."/>
            <person name="Yang C."/>
            <person name="Chen J."/>
            <person name="Shan C."/>
            <person name="Zhang L."/>
            <person name="Zhou Y."/>
            <person name="Wang L."/>
            <person name="Guo W."/>
            <person name="Bai Y."/>
            <person name="Ruan J."/>
            <person name="Shangguan X."/>
            <person name="Mao Y."/>
            <person name="Jiang J."/>
            <person name="Zhu Y."/>
            <person name="Lei J."/>
            <person name="Kang H."/>
            <person name="Chen S."/>
            <person name="He X."/>
            <person name="Wang R."/>
            <person name="Wang Y."/>
            <person name="Chen J."/>
            <person name="Wang L."/>
            <person name="Yu S."/>
            <person name="Wang B."/>
            <person name="Wei J."/>
            <person name="Song S."/>
            <person name="Lu X."/>
            <person name="Gao Z."/>
            <person name="Gu W."/>
            <person name="Deng X."/>
            <person name="Ma D."/>
            <person name="Wang S."/>
            <person name="Liang W."/>
            <person name="Fang L."/>
            <person name="Cai C."/>
            <person name="Zhu X."/>
            <person name="Zhou B."/>
            <person name="Zhang Y."/>
            <person name="Chen Z."/>
            <person name="Xu S."/>
            <person name="Zhu R."/>
            <person name="Wang S."/>
            <person name="Zhang T."/>
            <person name="Zhao G."/>
        </authorList>
    </citation>
    <scope>NUCLEOTIDE SEQUENCE [LARGE SCALE GENOMIC DNA]</scope>
    <source>
        <strain evidence="2">cv. Xinhai21</strain>
        <tissue evidence="1">Leaf</tissue>
    </source>
</reference>
<name>A0A2P5YK98_GOSBA</name>
<proteinExistence type="predicted"/>
<organism evidence="1 2">
    <name type="scientific">Gossypium barbadense</name>
    <name type="common">Sea Island cotton</name>
    <name type="synonym">Hibiscus barbadensis</name>
    <dbReference type="NCBI Taxonomy" id="3634"/>
    <lineage>
        <taxon>Eukaryota</taxon>
        <taxon>Viridiplantae</taxon>
        <taxon>Streptophyta</taxon>
        <taxon>Embryophyta</taxon>
        <taxon>Tracheophyta</taxon>
        <taxon>Spermatophyta</taxon>
        <taxon>Magnoliopsida</taxon>
        <taxon>eudicotyledons</taxon>
        <taxon>Gunneridae</taxon>
        <taxon>Pentapetalae</taxon>
        <taxon>rosids</taxon>
        <taxon>malvids</taxon>
        <taxon>Malvales</taxon>
        <taxon>Malvaceae</taxon>
        <taxon>Malvoideae</taxon>
        <taxon>Gossypium</taxon>
    </lineage>
</organism>
<protein>
    <submittedName>
        <fullName evidence="1">Uncharacterized protein</fullName>
    </submittedName>
</protein>
<sequence>MAIQEALRPDAINGDMATDLDGSVASRWLSRVSLIGWNNKKIAWMMLWVLIDDEVSSETKSMVEIHD</sequence>
<dbReference type="Proteomes" id="UP000239757">
    <property type="component" value="Unassembled WGS sequence"/>
</dbReference>
<dbReference type="AlphaFoldDB" id="A0A2P5YK98"/>
<evidence type="ECO:0000313" key="2">
    <source>
        <dbReference type="Proteomes" id="UP000239757"/>
    </source>
</evidence>